<keyword evidence="1" id="KW-0489">Methyltransferase</keyword>
<protein>
    <submittedName>
        <fullName evidence="1">SAM-dependent methyltransferase</fullName>
        <ecNumber evidence="1">2.1.1.-</ecNumber>
    </submittedName>
</protein>
<organism evidence="1 2">
    <name type="scientific">Actinokineospora guangxiensis</name>
    <dbReference type="NCBI Taxonomy" id="1490288"/>
    <lineage>
        <taxon>Bacteria</taxon>
        <taxon>Bacillati</taxon>
        <taxon>Actinomycetota</taxon>
        <taxon>Actinomycetes</taxon>
        <taxon>Pseudonocardiales</taxon>
        <taxon>Pseudonocardiaceae</taxon>
        <taxon>Actinokineospora</taxon>
    </lineage>
</organism>
<dbReference type="InterPro" id="IPR029063">
    <property type="entry name" value="SAM-dependent_MTases_sf"/>
</dbReference>
<evidence type="ECO:0000313" key="1">
    <source>
        <dbReference type="EMBL" id="MFC5286371.1"/>
    </source>
</evidence>
<proteinExistence type="predicted"/>
<dbReference type="InterPro" id="IPR006764">
    <property type="entry name" value="SAM_dep_MeTrfase_SAV2177_type"/>
</dbReference>
<dbReference type="GO" id="GO:0008168">
    <property type="term" value="F:methyltransferase activity"/>
    <property type="evidence" value="ECO:0007669"/>
    <property type="project" value="UniProtKB-KW"/>
</dbReference>
<gene>
    <name evidence="1" type="ORF">ACFPM7_04850</name>
</gene>
<dbReference type="RefSeq" id="WP_378244247.1">
    <property type="nucleotide sequence ID" value="NZ_JBHSKF010000002.1"/>
</dbReference>
<dbReference type="Gene3D" id="3.40.50.150">
    <property type="entry name" value="Vaccinia Virus protein VP39"/>
    <property type="match status" value="1"/>
</dbReference>
<accession>A0ABW0EKB4</accession>
<dbReference type="GO" id="GO:0032259">
    <property type="term" value="P:methylation"/>
    <property type="evidence" value="ECO:0007669"/>
    <property type="project" value="UniProtKB-KW"/>
</dbReference>
<evidence type="ECO:0000313" key="2">
    <source>
        <dbReference type="Proteomes" id="UP001596157"/>
    </source>
</evidence>
<dbReference type="PIRSF" id="PIRSF017393">
    <property type="entry name" value="MTase_SAV2177"/>
    <property type="match status" value="1"/>
</dbReference>
<dbReference type="SUPFAM" id="SSF53335">
    <property type="entry name" value="S-adenosyl-L-methionine-dependent methyltransferases"/>
    <property type="match status" value="1"/>
</dbReference>
<dbReference type="EC" id="2.1.1.-" evidence="1"/>
<comment type="caution">
    <text evidence="1">The sequence shown here is derived from an EMBL/GenBank/DDBJ whole genome shotgun (WGS) entry which is preliminary data.</text>
</comment>
<dbReference type="Proteomes" id="UP001596157">
    <property type="component" value="Unassembled WGS sequence"/>
</dbReference>
<reference evidence="2" key="1">
    <citation type="journal article" date="2019" name="Int. J. Syst. Evol. Microbiol.">
        <title>The Global Catalogue of Microorganisms (GCM) 10K type strain sequencing project: providing services to taxonomists for standard genome sequencing and annotation.</title>
        <authorList>
            <consortium name="The Broad Institute Genomics Platform"/>
            <consortium name="The Broad Institute Genome Sequencing Center for Infectious Disease"/>
            <person name="Wu L."/>
            <person name="Ma J."/>
        </authorList>
    </citation>
    <scope>NUCLEOTIDE SEQUENCE [LARGE SCALE GENOMIC DNA]</scope>
    <source>
        <strain evidence="2">CCUG 59778</strain>
    </source>
</reference>
<sequence length="272" mass="30638">MEPPRSSLIDTTRPSVARAYNAALGGKDNYEVDRQLLEQITSVVPELPFIATSNREFLVRAVRFLARDADMDQFLDCGSGLPTAENTHQIAQRVTPDARVVYVDNDPVVLAHGRALLEENENTRFIDADIFEPENVLENEDVRTHLDLTRPLVLMMVATLHHHNPDESPLAPAEIMRRYIDAIPSGSYVAFSHFIDPENEHTETAMRIQTITMETIHRGYFRKRAEIEEMIEGLDLVEPGLVTADDWWPNGPRQKPLPSVGHCIVAAVGRKP</sequence>
<name>A0ABW0EKB4_9PSEU</name>
<dbReference type="CDD" id="cd02440">
    <property type="entry name" value="AdoMet_MTases"/>
    <property type="match status" value="1"/>
</dbReference>
<keyword evidence="1" id="KW-0808">Transferase</keyword>
<dbReference type="Pfam" id="PF04672">
    <property type="entry name" value="Methyltransf_19"/>
    <property type="match status" value="1"/>
</dbReference>
<keyword evidence="2" id="KW-1185">Reference proteome</keyword>
<dbReference type="EMBL" id="JBHSKF010000002">
    <property type="protein sequence ID" value="MFC5286371.1"/>
    <property type="molecule type" value="Genomic_DNA"/>
</dbReference>